<accession>A0ABW5WTP7</accession>
<name>A0ABW5WTP7_9STAP</name>
<comment type="caution">
    <text evidence="1">The sequence shown here is derived from an EMBL/GenBank/DDBJ whole genome shotgun (WGS) entry which is preliminary data.</text>
</comment>
<gene>
    <name evidence="1" type="ORF">ACFSX4_04025</name>
</gene>
<reference evidence="2" key="1">
    <citation type="journal article" date="2019" name="Int. J. Syst. Evol. Microbiol.">
        <title>The Global Catalogue of Microorganisms (GCM) 10K type strain sequencing project: providing services to taxonomists for standard genome sequencing and annotation.</title>
        <authorList>
            <consortium name="The Broad Institute Genomics Platform"/>
            <consortium name="The Broad Institute Genome Sequencing Center for Infectious Disease"/>
            <person name="Wu L."/>
            <person name="Ma J."/>
        </authorList>
    </citation>
    <scope>NUCLEOTIDE SEQUENCE [LARGE SCALE GENOMIC DNA]</scope>
    <source>
        <strain evidence="2">KCTC 33575</strain>
    </source>
</reference>
<dbReference type="Proteomes" id="UP001597519">
    <property type="component" value="Unassembled WGS sequence"/>
</dbReference>
<dbReference type="RefSeq" id="WP_377771783.1">
    <property type="nucleotide sequence ID" value="NZ_JBHUOQ010000001.1"/>
</dbReference>
<keyword evidence="2" id="KW-1185">Reference proteome</keyword>
<organism evidence="1 2">
    <name type="scientific">Corticicoccus populi</name>
    <dbReference type="NCBI Taxonomy" id="1812821"/>
    <lineage>
        <taxon>Bacteria</taxon>
        <taxon>Bacillati</taxon>
        <taxon>Bacillota</taxon>
        <taxon>Bacilli</taxon>
        <taxon>Bacillales</taxon>
        <taxon>Staphylococcaceae</taxon>
        <taxon>Corticicoccus</taxon>
    </lineage>
</organism>
<evidence type="ECO:0000313" key="1">
    <source>
        <dbReference type="EMBL" id="MFD2829623.1"/>
    </source>
</evidence>
<proteinExistence type="predicted"/>
<sequence>MNYPEYTIDEYTLRELILNQKYTEKWCEENSDNPEVVSFLRMTGRFDEARDSGLLFAGRCKGTEKYA</sequence>
<evidence type="ECO:0000313" key="2">
    <source>
        <dbReference type="Proteomes" id="UP001597519"/>
    </source>
</evidence>
<dbReference type="EMBL" id="JBHUOQ010000001">
    <property type="protein sequence ID" value="MFD2829623.1"/>
    <property type="molecule type" value="Genomic_DNA"/>
</dbReference>
<protein>
    <submittedName>
        <fullName evidence="1">Uncharacterized protein</fullName>
    </submittedName>
</protein>